<keyword evidence="3" id="KW-1185">Reference proteome</keyword>
<organism evidence="2 3">
    <name type="scientific">Actinomyces howellii</name>
    <dbReference type="NCBI Taxonomy" id="52771"/>
    <lineage>
        <taxon>Bacteria</taxon>
        <taxon>Bacillati</taxon>
        <taxon>Actinomycetota</taxon>
        <taxon>Actinomycetes</taxon>
        <taxon>Actinomycetales</taxon>
        <taxon>Actinomycetaceae</taxon>
        <taxon>Actinomyces</taxon>
    </lineage>
</organism>
<dbReference type="Gene3D" id="3.40.630.30">
    <property type="match status" value="1"/>
</dbReference>
<proteinExistence type="predicted"/>
<dbReference type="EMBL" id="LR134350">
    <property type="protein sequence ID" value="VEG27403.1"/>
    <property type="molecule type" value="Genomic_DNA"/>
</dbReference>
<gene>
    <name evidence="2" type="primary">speG</name>
    <name evidence="2" type="ORF">NCTC11636_01014</name>
</gene>
<dbReference type="PANTHER" id="PTHR43792">
    <property type="entry name" value="GNAT FAMILY, PUTATIVE (AFU_ORTHOLOGUE AFUA_3G00765)-RELATED-RELATED"/>
    <property type="match status" value="1"/>
</dbReference>
<dbReference type="EC" id="2.3.1.57" evidence="2"/>
<name>A0A448HFS9_9ACTO</name>
<protein>
    <submittedName>
        <fullName evidence="2">Spermidine N(1)-acetyltransferase</fullName>
        <ecNumber evidence="2">2.3.1.57</ecNumber>
    </submittedName>
</protein>
<evidence type="ECO:0000259" key="1">
    <source>
        <dbReference type="PROSITE" id="PS51186"/>
    </source>
</evidence>
<dbReference type="SUPFAM" id="SSF55729">
    <property type="entry name" value="Acyl-CoA N-acyltransferases (Nat)"/>
    <property type="match status" value="1"/>
</dbReference>
<dbReference type="InterPro" id="IPR000182">
    <property type="entry name" value="GNAT_dom"/>
</dbReference>
<evidence type="ECO:0000313" key="2">
    <source>
        <dbReference type="EMBL" id="VEG27403.1"/>
    </source>
</evidence>
<dbReference type="InterPro" id="IPR016181">
    <property type="entry name" value="Acyl_CoA_acyltransferase"/>
</dbReference>
<dbReference type="PROSITE" id="PS51186">
    <property type="entry name" value="GNAT"/>
    <property type="match status" value="1"/>
</dbReference>
<dbReference type="PANTHER" id="PTHR43792:SF1">
    <property type="entry name" value="N-ACETYLTRANSFERASE DOMAIN-CONTAINING PROTEIN"/>
    <property type="match status" value="1"/>
</dbReference>
<dbReference type="InterPro" id="IPR051531">
    <property type="entry name" value="N-acetyltransferase"/>
</dbReference>
<sequence length="202" mass="22458">MMHDRRSLAPAAELPLETKRLRLRLHDADDAGWLHELYSRPDVARYLLDEPWTEDVTRDKLAERLARTGLDEDRGALALVIEHEGVAIGDVALWLTDHEHRQGEIGWVLDPAHGGRGLATEAVRAVLTLGFEHYTLHRVTAQMDARNSASAALARRVGFRLEAHHVQDWFSKGEWTDTLIYALLASEYVGAGRSAGTSGPLG</sequence>
<dbReference type="Proteomes" id="UP000266895">
    <property type="component" value="Chromosome"/>
</dbReference>
<accession>A0A448HFS9</accession>
<keyword evidence="2" id="KW-0012">Acyltransferase</keyword>
<dbReference type="AlphaFoldDB" id="A0A448HFS9"/>
<evidence type="ECO:0000313" key="3">
    <source>
        <dbReference type="Proteomes" id="UP000266895"/>
    </source>
</evidence>
<dbReference type="GO" id="GO:0004145">
    <property type="term" value="F:diamine N-acetyltransferase activity"/>
    <property type="evidence" value="ECO:0007669"/>
    <property type="project" value="UniProtKB-EC"/>
</dbReference>
<dbReference type="CDD" id="cd04301">
    <property type="entry name" value="NAT_SF"/>
    <property type="match status" value="1"/>
</dbReference>
<keyword evidence="2" id="KW-0808">Transferase</keyword>
<feature type="domain" description="N-acetyltransferase" evidence="1">
    <location>
        <begin position="21"/>
        <end position="186"/>
    </location>
</feature>
<dbReference type="Pfam" id="PF13302">
    <property type="entry name" value="Acetyltransf_3"/>
    <property type="match status" value="1"/>
</dbReference>
<dbReference type="KEGG" id="ahw:NCTC11636_01014"/>
<reference evidence="2 3" key="1">
    <citation type="submission" date="2018-12" db="EMBL/GenBank/DDBJ databases">
        <authorList>
            <consortium name="Pathogen Informatics"/>
        </authorList>
    </citation>
    <scope>NUCLEOTIDE SEQUENCE [LARGE SCALE GENOMIC DNA]</scope>
    <source>
        <strain evidence="2 3">NCTC11636</strain>
    </source>
</reference>